<feature type="transmembrane region" description="Helical" evidence="1">
    <location>
        <begin position="21"/>
        <end position="43"/>
    </location>
</feature>
<reference evidence="2" key="1">
    <citation type="submission" date="2020-01" db="EMBL/GenBank/DDBJ databases">
        <authorList>
            <person name="Meier V. D."/>
            <person name="Meier V D."/>
        </authorList>
    </citation>
    <scope>NUCLEOTIDE SEQUENCE</scope>
    <source>
        <strain evidence="2">HLG_WM_MAG_10</strain>
    </source>
</reference>
<proteinExistence type="predicted"/>
<keyword evidence="1" id="KW-0472">Membrane</keyword>
<sequence length="191" mass="21865">MSNSERKKQAQTLRTFRKAHRLTGALLFVFFFIVAVTGIFLGWKKHSGGTMLPKSYKGTTTELKNWKGLEDLNSIATQILKDSIDPNLSTELSRIDIRKSKGMLKFIYSEHHWEIQLDGGTGALLNIGRRHSDWIENLHDGSIVDGALGISKGWFKLVYTSIMGFALLLFTITGFWLWYGPKRMRKEQRSR</sequence>
<keyword evidence="1" id="KW-1133">Transmembrane helix</keyword>
<accession>A0A6S6SBG0</accession>
<keyword evidence="1" id="KW-0812">Transmembrane</keyword>
<dbReference type="AlphaFoldDB" id="A0A6S6SBG0"/>
<name>A0A6S6SBG0_9BACT</name>
<dbReference type="Pfam" id="PF03929">
    <property type="entry name" value="PepSY_TM"/>
    <property type="match status" value="1"/>
</dbReference>
<organism evidence="2">
    <name type="scientific">uncultured Aureispira sp</name>
    <dbReference type="NCBI Taxonomy" id="1331704"/>
    <lineage>
        <taxon>Bacteria</taxon>
        <taxon>Pseudomonadati</taxon>
        <taxon>Bacteroidota</taxon>
        <taxon>Saprospiria</taxon>
        <taxon>Saprospirales</taxon>
        <taxon>Saprospiraceae</taxon>
        <taxon>Aureispira</taxon>
        <taxon>environmental samples</taxon>
    </lineage>
</organism>
<dbReference type="EMBL" id="CACVAQ010000049">
    <property type="protein sequence ID" value="CAA6800025.1"/>
    <property type="molecule type" value="Genomic_DNA"/>
</dbReference>
<evidence type="ECO:0000256" key="1">
    <source>
        <dbReference type="SAM" id="Phobius"/>
    </source>
</evidence>
<gene>
    <name evidence="2" type="ORF">HELGO_WM30041</name>
</gene>
<protein>
    <submittedName>
        <fullName evidence="2">DNA mismatch repair protein</fullName>
    </submittedName>
</protein>
<evidence type="ECO:0000313" key="2">
    <source>
        <dbReference type="EMBL" id="CAA6800025.1"/>
    </source>
</evidence>
<feature type="transmembrane region" description="Helical" evidence="1">
    <location>
        <begin position="157"/>
        <end position="179"/>
    </location>
</feature>
<dbReference type="InterPro" id="IPR005625">
    <property type="entry name" value="PepSY-ass_TM"/>
</dbReference>